<feature type="non-terminal residue" evidence="2">
    <location>
        <position position="1"/>
    </location>
</feature>
<reference evidence="2" key="1">
    <citation type="journal article" date="2022" name="bioRxiv">
        <title>Sequencing and chromosome-scale assembly of the giantPleurodeles waltlgenome.</title>
        <authorList>
            <person name="Brown T."/>
            <person name="Elewa A."/>
            <person name="Iarovenko S."/>
            <person name="Subramanian E."/>
            <person name="Araus A.J."/>
            <person name="Petzold A."/>
            <person name="Susuki M."/>
            <person name="Suzuki K.-i.T."/>
            <person name="Hayashi T."/>
            <person name="Toyoda A."/>
            <person name="Oliveira C."/>
            <person name="Osipova E."/>
            <person name="Leigh N.D."/>
            <person name="Simon A."/>
            <person name="Yun M.H."/>
        </authorList>
    </citation>
    <scope>NUCLEOTIDE SEQUENCE</scope>
    <source>
        <strain evidence="2">20211129_DDA</strain>
        <tissue evidence="2">Liver</tissue>
    </source>
</reference>
<dbReference type="AlphaFoldDB" id="A0AAV7KT74"/>
<sequence length="57" mass="6654">TVKSKRSHWSRNSTGKLQYRIYKVLYRDMRTAKMISGKCILLACLIFDLWLSSISAD</sequence>
<dbReference type="EMBL" id="JANPWB010000016">
    <property type="protein sequence ID" value="KAJ1082467.1"/>
    <property type="molecule type" value="Genomic_DNA"/>
</dbReference>
<evidence type="ECO:0000256" key="1">
    <source>
        <dbReference type="SAM" id="Phobius"/>
    </source>
</evidence>
<name>A0AAV7KT74_PLEWA</name>
<keyword evidence="1" id="KW-1133">Transmembrane helix</keyword>
<evidence type="ECO:0000313" key="2">
    <source>
        <dbReference type="EMBL" id="KAJ1082467.1"/>
    </source>
</evidence>
<keyword evidence="3" id="KW-1185">Reference proteome</keyword>
<feature type="non-terminal residue" evidence="2">
    <location>
        <position position="57"/>
    </location>
</feature>
<protein>
    <submittedName>
        <fullName evidence="2">Uncharacterized protein</fullName>
    </submittedName>
</protein>
<comment type="caution">
    <text evidence="2">The sequence shown here is derived from an EMBL/GenBank/DDBJ whole genome shotgun (WGS) entry which is preliminary data.</text>
</comment>
<accession>A0AAV7KT74</accession>
<keyword evidence="1" id="KW-0472">Membrane</keyword>
<organism evidence="2 3">
    <name type="scientific">Pleurodeles waltl</name>
    <name type="common">Iberian ribbed newt</name>
    <dbReference type="NCBI Taxonomy" id="8319"/>
    <lineage>
        <taxon>Eukaryota</taxon>
        <taxon>Metazoa</taxon>
        <taxon>Chordata</taxon>
        <taxon>Craniata</taxon>
        <taxon>Vertebrata</taxon>
        <taxon>Euteleostomi</taxon>
        <taxon>Amphibia</taxon>
        <taxon>Batrachia</taxon>
        <taxon>Caudata</taxon>
        <taxon>Salamandroidea</taxon>
        <taxon>Salamandridae</taxon>
        <taxon>Pleurodelinae</taxon>
        <taxon>Pleurodeles</taxon>
    </lineage>
</organism>
<evidence type="ECO:0000313" key="3">
    <source>
        <dbReference type="Proteomes" id="UP001066276"/>
    </source>
</evidence>
<dbReference type="Proteomes" id="UP001066276">
    <property type="component" value="Chromosome 12"/>
</dbReference>
<proteinExistence type="predicted"/>
<gene>
    <name evidence="2" type="ORF">NDU88_002634</name>
</gene>
<keyword evidence="1" id="KW-0812">Transmembrane</keyword>
<feature type="transmembrane region" description="Helical" evidence="1">
    <location>
        <begin position="39"/>
        <end position="56"/>
    </location>
</feature>